<proteinExistence type="predicted"/>
<comment type="caution">
    <text evidence="1">The sequence shown here is derived from an EMBL/GenBank/DDBJ whole genome shotgun (WGS) entry which is preliminary data.</text>
</comment>
<dbReference type="AlphaFoldDB" id="A0A968GC21"/>
<accession>A0A968GC21</accession>
<name>A0A968GC21_9SPIO</name>
<dbReference type="RefSeq" id="WP_167702803.1">
    <property type="nucleotide sequence ID" value="NZ_CP118168.1"/>
</dbReference>
<keyword evidence="2" id="KW-1185">Reference proteome</keyword>
<dbReference type="Proteomes" id="UP000752013">
    <property type="component" value="Unassembled WGS sequence"/>
</dbReference>
<dbReference type="EMBL" id="JAATLK010000001">
    <property type="protein sequence ID" value="NIZ46332.1"/>
    <property type="molecule type" value="Genomic_DNA"/>
</dbReference>
<sequence length="221" mass="26515">MRTYQRWRPLSKRLPKLISEDSIPLIPQKMLKQNLLVRMENRKSHRLLGEHQLIPFPPMSITDSHVYAYSIDWNIWIVKHIPQTSSHIDHKEPYYTLSWERYYYNHIDYCLSFDQKWIEYPIVVSCYTKKRKLIQSIILDIDVEHSCVEDVSLSSRGYTVIMTVKLPSEWFTYISQSDRLKIKPFERDALWALNLQSVNTQYWLKVLSLLQQSPHWIGDNT</sequence>
<evidence type="ECO:0000313" key="1">
    <source>
        <dbReference type="EMBL" id="NIZ46332.1"/>
    </source>
</evidence>
<protein>
    <submittedName>
        <fullName evidence="1">Uncharacterized protein</fullName>
    </submittedName>
</protein>
<organism evidence="1 2">
    <name type="scientific">Entomospira nematocerorum</name>
    <dbReference type="NCBI Taxonomy" id="2719987"/>
    <lineage>
        <taxon>Bacteria</taxon>
        <taxon>Pseudomonadati</taxon>
        <taxon>Spirochaetota</taxon>
        <taxon>Spirochaetia</taxon>
        <taxon>Spirochaetales</taxon>
        <taxon>Spirochaetaceae</taxon>
        <taxon>Entomospira</taxon>
    </lineage>
</organism>
<gene>
    <name evidence="1" type="ORF">HCT46_00120</name>
</gene>
<reference evidence="1" key="1">
    <citation type="submission" date="2020-03" db="EMBL/GenBank/DDBJ databases">
        <title>Spirochaetal bacteria isolated from arthropods constitute a novel genus Entomospira genus novum within the order Spirochaetales.</title>
        <authorList>
            <person name="Grana-Miraglia L."/>
            <person name="Sikutova S."/>
            <person name="Fingerle V."/>
            <person name="Sing A."/>
            <person name="Castillo-Ramirez S."/>
            <person name="Margos G."/>
            <person name="Rudolf I."/>
        </authorList>
    </citation>
    <scope>NUCLEOTIDE SEQUENCE</scope>
    <source>
        <strain evidence="1">BR208</strain>
    </source>
</reference>
<evidence type="ECO:0000313" key="2">
    <source>
        <dbReference type="Proteomes" id="UP000752013"/>
    </source>
</evidence>